<feature type="signal peptide" evidence="1">
    <location>
        <begin position="1"/>
        <end position="19"/>
    </location>
</feature>
<proteinExistence type="predicted"/>
<dbReference type="RefSeq" id="WP_229986750.1">
    <property type="nucleotide sequence ID" value="NZ_JAJJMO010000001.1"/>
</dbReference>
<gene>
    <name evidence="2" type="ORF">LNQ49_00035</name>
</gene>
<evidence type="ECO:0000313" key="2">
    <source>
        <dbReference type="EMBL" id="MCC9069991.1"/>
    </source>
</evidence>
<comment type="caution">
    <text evidence="2">The sequence shown here is derived from an EMBL/GenBank/DDBJ whole genome shotgun (WGS) entry which is preliminary data.</text>
</comment>
<sequence length="484" mass="52970">MKKNIILFFILVLSANLYGQTGINTRNIDPSAELEIHSSNKGILIPRVALTSSNDMVTIPKAAESLMIYNIANAGIVPHDVVKGFYYWCSEKKEWIALRAPNSWRVSGGDEESTLNTQDIYQMGTVSVGTNTVDDSAIFNVQSDNKGVLFPKVTLKGEQDKSVIKNPTDGLLVYNTGLDPNFNLSGYMYWNTDSWIILSPSKTSKAVISNGLVKDSQMLLSNSYTATVIDDILTVVYSGGNGVFYPKEGKYLASGTVGGDKEIYLELQAGKLESTGMLYFKITGKPGSSVKTSAIKDIKIKFQGKLLGEIDKVGGVTVTEALQFTISNSIDIEDGNEFGENGSILNWSRDNNSVGQYIELPEDGSFVFAFRIYGVTSSTYTTVQQQWCFISAWKELEETALGTSPILSDISEMGLISPRKGSSITYTINLTATGKKGDRVFFKMARGHNNSKEQKFTLTLKNGGPASLPSEKSGARTSMFYFKL</sequence>
<feature type="chain" id="PRO_5047253027" evidence="1">
    <location>
        <begin position="20"/>
        <end position="484"/>
    </location>
</feature>
<accession>A0ABS8MMJ7</accession>
<protein>
    <submittedName>
        <fullName evidence="2">Uncharacterized protein</fullName>
    </submittedName>
</protein>
<evidence type="ECO:0000256" key="1">
    <source>
        <dbReference type="SAM" id="SignalP"/>
    </source>
</evidence>
<dbReference type="Proteomes" id="UP001430919">
    <property type="component" value="Unassembled WGS sequence"/>
</dbReference>
<name>A0ABS8MMJ7_9FLAO</name>
<reference evidence="2" key="1">
    <citation type="submission" date="2021-11" db="EMBL/GenBank/DDBJ databases">
        <title>Description of novel Flavobacterium species.</title>
        <authorList>
            <person name="Saticioglu I.B."/>
            <person name="Ay H."/>
            <person name="Altun S."/>
            <person name="Duman M."/>
        </authorList>
    </citation>
    <scope>NUCLEOTIDE SEQUENCE</scope>
    <source>
        <strain evidence="2">F-65</strain>
    </source>
</reference>
<keyword evidence="1" id="KW-0732">Signal</keyword>
<evidence type="ECO:0000313" key="3">
    <source>
        <dbReference type="Proteomes" id="UP001430919"/>
    </source>
</evidence>
<keyword evidence="3" id="KW-1185">Reference proteome</keyword>
<dbReference type="EMBL" id="JAJJMO010000001">
    <property type="protein sequence ID" value="MCC9069991.1"/>
    <property type="molecule type" value="Genomic_DNA"/>
</dbReference>
<organism evidence="2 3">
    <name type="scientific">Flavobacterium pisciphilum</name>
    <dbReference type="NCBI Taxonomy" id="2893755"/>
    <lineage>
        <taxon>Bacteria</taxon>
        <taxon>Pseudomonadati</taxon>
        <taxon>Bacteroidota</taxon>
        <taxon>Flavobacteriia</taxon>
        <taxon>Flavobacteriales</taxon>
        <taxon>Flavobacteriaceae</taxon>
        <taxon>Flavobacterium</taxon>
    </lineage>
</organism>